<sequence length="56" mass="6050">MLLGSTALCTQGLLLFLFFISLPCDPFCSFSRANLLCLPAFSTNSSGSCYIKMAFS</sequence>
<reference evidence="2 3" key="1">
    <citation type="submission" date="2019-06" db="EMBL/GenBank/DDBJ databases">
        <title>WGS assembly of Gossypium darwinii.</title>
        <authorList>
            <person name="Chen Z.J."/>
            <person name="Sreedasyam A."/>
            <person name="Ando A."/>
            <person name="Song Q."/>
            <person name="De L."/>
            <person name="Hulse-Kemp A."/>
            <person name="Ding M."/>
            <person name="Ye W."/>
            <person name="Kirkbride R."/>
            <person name="Jenkins J."/>
            <person name="Plott C."/>
            <person name="Lovell J."/>
            <person name="Lin Y.-M."/>
            <person name="Vaughn R."/>
            <person name="Liu B."/>
            <person name="Li W."/>
            <person name="Simpson S."/>
            <person name="Scheffler B."/>
            <person name="Saski C."/>
            <person name="Grover C."/>
            <person name="Hu G."/>
            <person name="Conover J."/>
            <person name="Carlson J."/>
            <person name="Shu S."/>
            <person name="Boston L."/>
            <person name="Williams M."/>
            <person name="Peterson D."/>
            <person name="Mcgee K."/>
            <person name="Jones D."/>
            <person name="Wendel J."/>
            <person name="Stelly D."/>
            <person name="Grimwood J."/>
            <person name="Schmutz J."/>
        </authorList>
    </citation>
    <scope>NUCLEOTIDE SEQUENCE [LARGE SCALE GENOMIC DNA]</scope>
    <source>
        <strain evidence="2">1808015.09</strain>
    </source>
</reference>
<evidence type="ECO:0000256" key="1">
    <source>
        <dbReference type="SAM" id="SignalP"/>
    </source>
</evidence>
<keyword evidence="3" id="KW-1185">Reference proteome</keyword>
<organism evidence="2 3">
    <name type="scientific">Gossypium darwinii</name>
    <name type="common">Darwin's cotton</name>
    <name type="synonym">Gossypium barbadense var. darwinii</name>
    <dbReference type="NCBI Taxonomy" id="34276"/>
    <lineage>
        <taxon>Eukaryota</taxon>
        <taxon>Viridiplantae</taxon>
        <taxon>Streptophyta</taxon>
        <taxon>Embryophyta</taxon>
        <taxon>Tracheophyta</taxon>
        <taxon>Spermatophyta</taxon>
        <taxon>Magnoliopsida</taxon>
        <taxon>eudicotyledons</taxon>
        <taxon>Gunneridae</taxon>
        <taxon>Pentapetalae</taxon>
        <taxon>rosids</taxon>
        <taxon>malvids</taxon>
        <taxon>Malvales</taxon>
        <taxon>Malvaceae</taxon>
        <taxon>Malvoideae</taxon>
        <taxon>Gossypium</taxon>
    </lineage>
</organism>
<evidence type="ECO:0000313" key="3">
    <source>
        <dbReference type="Proteomes" id="UP000323506"/>
    </source>
</evidence>
<dbReference type="EMBL" id="CM017692">
    <property type="protein sequence ID" value="TYH20747.1"/>
    <property type="molecule type" value="Genomic_DNA"/>
</dbReference>
<dbReference type="AlphaFoldDB" id="A0A5D2GS59"/>
<accession>A0A5D2GS59</accession>
<feature type="chain" id="PRO_5023045307" evidence="1">
    <location>
        <begin position="25"/>
        <end position="56"/>
    </location>
</feature>
<evidence type="ECO:0000313" key="2">
    <source>
        <dbReference type="EMBL" id="TYH20747.1"/>
    </source>
</evidence>
<dbReference type="Proteomes" id="UP000323506">
    <property type="component" value="Chromosome A05"/>
</dbReference>
<gene>
    <name evidence="2" type="ORF">ES288_A05G454300v1</name>
</gene>
<proteinExistence type="predicted"/>
<name>A0A5D2GS59_GOSDA</name>
<feature type="signal peptide" evidence="1">
    <location>
        <begin position="1"/>
        <end position="24"/>
    </location>
</feature>
<keyword evidence="1" id="KW-0732">Signal</keyword>
<protein>
    <submittedName>
        <fullName evidence="2">Uncharacterized protein</fullName>
    </submittedName>
</protein>